<dbReference type="CDD" id="cd05936">
    <property type="entry name" value="FC-FACS_FadD_like"/>
    <property type="match status" value="1"/>
</dbReference>
<evidence type="ECO:0000259" key="9">
    <source>
        <dbReference type="Pfam" id="PF00501"/>
    </source>
</evidence>
<organism evidence="11 12">
    <name type="scientific">Uliginosibacterium paludis</name>
    <dbReference type="NCBI Taxonomy" id="1615952"/>
    <lineage>
        <taxon>Bacteria</taxon>
        <taxon>Pseudomonadati</taxon>
        <taxon>Pseudomonadota</taxon>
        <taxon>Betaproteobacteria</taxon>
        <taxon>Rhodocyclales</taxon>
        <taxon>Zoogloeaceae</taxon>
        <taxon>Uliginosibacterium</taxon>
    </lineage>
</organism>
<comment type="pathway">
    <text evidence="2">Lipid metabolism; fatty acid beta-oxidation.</text>
</comment>
<keyword evidence="8" id="KW-1133">Transmembrane helix</keyword>
<keyword evidence="3" id="KW-0436">Ligase</keyword>
<feature type="domain" description="AMP-binding enzyme C-terminal" evidence="10">
    <location>
        <begin position="470"/>
        <end position="544"/>
    </location>
</feature>
<evidence type="ECO:0000256" key="7">
    <source>
        <dbReference type="ARBA" id="ARBA00042773"/>
    </source>
</evidence>
<dbReference type="InterPro" id="IPR025110">
    <property type="entry name" value="AMP-bd_C"/>
</dbReference>
<dbReference type="Proteomes" id="UP001548590">
    <property type="component" value="Unassembled WGS sequence"/>
</dbReference>
<dbReference type="PANTHER" id="PTHR43767">
    <property type="entry name" value="LONG-CHAIN-FATTY-ACID--COA LIGASE"/>
    <property type="match status" value="1"/>
</dbReference>
<dbReference type="PROSITE" id="PS00455">
    <property type="entry name" value="AMP_BINDING"/>
    <property type="match status" value="1"/>
</dbReference>
<proteinExistence type="predicted"/>
<sequence>MEKVWLKAYPAGVPAEIDLTEYASLADFFARGVERWGDRTAYINMGVELSYRQIDALSARFASYLQNVLQLPKGSRVALMMPNILQYPVCMFGALRGGYTVVNCNPLYTPRELEHQLKDSGAETIVVMENFAHTLQSVLANTAVRNVIVTSMGEMLGLLKGKLIDFVVRRVRKLVPRWTMPRAQRLTAAMKAGSAHELKPVEISRDDLAFLQYTGGTTGVAKGAMLSHGNILANLLQAHVWIDARLKHGREFIVTALPLYHIFSLTINCFVFFMIGARNLLITNPRDMKGFVKELARYPWTVISGVNTLYNVLMNQPKFCALDFSRVTLSLSGGMSLQRSVADRWKKLTGSALIEAYGLTEASPGVCCNPIDQAEYTGSIGQPVPSTEVSLRDEAGKEVGIGQAGELCMRGPQMMKGYWNAPEDTAAVMTDDGFLRTGDVAVMDERGFLRIVDRKKDTILVSGFNVYPNEIEDVVSAHPDVAEVAAIGVPCESTGEAVKLFVVRKNSGLTEKDLMAFCKRYLTAYKVPRQVEFREELPKTNVGKIMRRALRDEEVLRLRTLAARSL</sequence>
<dbReference type="SUPFAM" id="SSF56801">
    <property type="entry name" value="Acetyl-CoA synthetase-like"/>
    <property type="match status" value="1"/>
</dbReference>
<feature type="transmembrane region" description="Helical" evidence="8">
    <location>
        <begin position="259"/>
        <end position="281"/>
    </location>
</feature>
<evidence type="ECO:0000313" key="12">
    <source>
        <dbReference type="Proteomes" id="UP001548590"/>
    </source>
</evidence>
<dbReference type="InterPro" id="IPR045851">
    <property type="entry name" value="AMP-bd_C_sf"/>
</dbReference>
<comment type="caution">
    <text evidence="11">The sequence shown here is derived from an EMBL/GenBank/DDBJ whole genome shotgun (WGS) entry which is preliminary data.</text>
</comment>
<name>A0ABV2CL74_9RHOO</name>
<evidence type="ECO:0000256" key="4">
    <source>
        <dbReference type="ARBA" id="ARBA00023136"/>
    </source>
</evidence>
<feature type="domain" description="AMP-dependent synthetase/ligase" evidence="9">
    <location>
        <begin position="29"/>
        <end position="419"/>
    </location>
</feature>
<dbReference type="Pfam" id="PF13193">
    <property type="entry name" value="AMP-binding_C"/>
    <property type="match status" value="1"/>
</dbReference>
<dbReference type="InterPro" id="IPR000873">
    <property type="entry name" value="AMP-dep_synth/lig_dom"/>
</dbReference>
<dbReference type="InterPro" id="IPR050237">
    <property type="entry name" value="ATP-dep_AMP-bd_enzyme"/>
</dbReference>
<evidence type="ECO:0000256" key="3">
    <source>
        <dbReference type="ARBA" id="ARBA00022598"/>
    </source>
</evidence>
<keyword evidence="12" id="KW-1185">Reference proteome</keyword>
<evidence type="ECO:0000256" key="5">
    <source>
        <dbReference type="ARBA" id="ARBA00026121"/>
    </source>
</evidence>
<accession>A0ABV2CL74</accession>
<dbReference type="Gene3D" id="3.30.300.30">
    <property type="match status" value="1"/>
</dbReference>
<evidence type="ECO:0000313" key="11">
    <source>
        <dbReference type="EMBL" id="MET1488655.1"/>
    </source>
</evidence>
<keyword evidence="4 8" id="KW-0472">Membrane</keyword>
<dbReference type="InterPro" id="IPR020845">
    <property type="entry name" value="AMP-binding_CS"/>
</dbReference>
<evidence type="ECO:0000256" key="1">
    <source>
        <dbReference type="ARBA" id="ARBA00004170"/>
    </source>
</evidence>
<evidence type="ECO:0000256" key="6">
    <source>
        <dbReference type="ARBA" id="ARBA00039545"/>
    </source>
</evidence>
<dbReference type="EMBL" id="JBEWLZ010000001">
    <property type="protein sequence ID" value="MET1488655.1"/>
    <property type="molecule type" value="Genomic_DNA"/>
</dbReference>
<evidence type="ECO:0000259" key="10">
    <source>
        <dbReference type="Pfam" id="PF13193"/>
    </source>
</evidence>
<dbReference type="PANTHER" id="PTHR43767:SF8">
    <property type="entry name" value="LONG-CHAIN-FATTY-ACID--COA LIGASE"/>
    <property type="match status" value="1"/>
</dbReference>
<dbReference type="RefSeq" id="WP_345926962.1">
    <property type="nucleotide sequence ID" value="NZ_JBDIVF010000003.1"/>
</dbReference>
<dbReference type="EC" id="6.2.1.3" evidence="5"/>
<dbReference type="InterPro" id="IPR042099">
    <property type="entry name" value="ANL_N_sf"/>
</dbReference>
<protein>
    <recommendedName>
        <fullName evidence="6">Long-chain-fatty-acid--CoA ligase</fullName>
        <ecNumber evidence="5">6.2.1.3</ecNumber>
    </recommendedName>
    <alternativeName>
        <fullName evidence="7">Long-chain acyl-CoA synthetase</fullName>
    </alternativeName>
</protein>
<reference evidence="11 12" key="1">
    <citation type="submission" date="2024-07" db="EMBL/GenBank/DDBJ databases">
        <title>Uliginosibacterium paludis KCTC:42655.</title>
        <authorList>
            <person name="Kim M.K."/>
        </authorList>
    </citation>
    <scope>NUCLEOTIDE SEQUENCE [LARGE SCALE GENOMIC DNA]</scope>
    <source>
        <strain evidence="11 12">KCTC 42655</strain>
    </source>
</reference>
<keyword evidence="8" id="KW-0812">Transmembrane</keyword>
<comment type="subcellular location">
    <subcellularLocation>
        <location evidence="1">Membrane</location>
        <topology evidence="1">Peripheral membrane protein</topology>
    </subcellularLocation>
</comment>
<dbReference type="Pfam" id="PF00501">
    <property type="entry name" value="AMP-binding"/>
    <property type="match status" value="1"/>
</dbReference>
<dbReference type="Gene3D" id="3.40.50.12780">
    <property type="entry name" value="N-terminal domain of ligase-like"/>
    <property type="match status" value="1"/>
</dbReference>
<evidence type="ECO:0000256" key="8">
    <source>
        <dbReference type="SAM" id="Phobius"/>
    </source>
</evidence>
<gene>
    <name evidence="11" type="ORF">ABVT11_02365</name>
</gene>
<evidence type="ECO:0000256" key="2">
    <source>
        <dbReference type="ARBA" id="ARBA00005005"/>
    </source>
</evidence>